<evidence type="ECO:0000256" key="4">
    <source>
        <dbReference type="RuleBase" id="RU369035"/>
    </source>
</evidence>
<evidence type="ECO:0000256" key="3">
    <source>
        <dbReference type="ARBA" id="ARBA00026188"/>
    </source>
</evidence>
<dbReference type="HOGENOM" id="CLU_007630_0_1_1"/>
<keyword evidence="4" id="KW-0963">Cytoplasm</keyword>
<dbReference type="GeneID" id="96900853"/>
<dbReference type="FunCoup" id="G0V7C6">
    <property type="interactions" value="1280"/>
</dbReference>
<dbReference type="KEGG" id="ncs:NCAS_0A08160"/>
<comment type="function">
    <text evidence="4">Component of the cleavage factor IA (CFIA) complex, which is involved in the endonucleolytic cleavage during polyadenylation-dependent pre-mRNA 3'-end formation.</text>
</comment>
<evidence type="ECO:0000256" key="2">
    <source>
        <dbReference type="ARBA" id="ARBA00023242"/>
    </source>
</evidence>
<feature type="region of interest" description="Disordered" evidence="5">
    <location>
        <begin position="618"/>
        <end position="638"/>
    </location>
</feature>
<dbReference type="PANTHER" id="PTHR19980">
    <property type="entry name" value="RNA CLEAVAGE STIMULATION FACTOR"/>
    <property type="match status" value="1"/>
</dbReference>
<dbReference type="GO" id="GO:0003729">
    <property type="term" value="F:mRNA binding"/>
    <property type="evidence" value="ECO:0007669"/>
    <property type="project" value="TreeGrafter"/>
</dbReference>
<organism evidence="7 8">
    <name type="scientific">Naumovozyma castellii</name>
    <name type="common">Yeast</name>
    <name type="synonym">Saccharomyces castellii</name>
    <dbReference type="NCBI Taxonomy" id="27288"/>
    <lineage>
        <taxon>Eukaryota</taxon>
        <taxon>Fungi</taxon>
        <taxon>Dikarya</taxon>
        <taxon>Ascomycota</taxon>
        <taxon>Saccharomycotina</taxon>
        <taxon>Saccharomycetes</taxon>
        <taxon>Saccharomycetales</taxon>
        <taxon>Saccharomycetaceae</taxon>
        <taxon>Naumovozyma</taxon>
    </lineage>
</organism>
<feature type="domain" description="Suppressor of forked" evidence="6">
    <location>
        <begin position="41"/>
        <end position="592"/>
    </location>
</feature>
<dbReference type="InterPro" id="IPR045243">
    <property type="entry name" value="Rna14-like"/>
</dbReference>
<dbReference type="Gene3D" id="1.25.40.1040">
    <property type="match status" value="1"/>
</dbReference>
<dbReference type="PANTHER" id="PTHR19980:SF0">
    <property type="entry name" value="CLEAVAGE STIMULATION FACTOR SUBUNIT 3"/>
    <property type="match status" value="1"/>
</dbReference>
<keyword evidence="8" id="KW-1185">Reference proteome</keyword>
<dbReference type="OrthoDB" id="26282at2759"/>
<gene>
    <name evidence="7" type="primary">NCAS0A08160</name>
    <name evidence="7" type="ordered locus">NCAS_0A08160</name>
</gene>
<dbReference type="InterPro" id="IPR008847">
    <property type="entry name" value="Suf"/>
</dbReference>
<dbReference type="Gene3D" id="6.10.250.1660">
    <property type="match status" value="1"/>
</dbReference>
<dbReference type="InParanoid" id="G0V7C6"/>
<feature type="region of interest" description="Disordered" evidence="5">
    <location>
        <begin position="1"/>
        <end position="39"/>
    </location>
</feature>
<protein>
    <recommendedName>
        <fullName evidence="3 4">mRNA 3'-end-processing protein RNA14</fullName>
    </recommendedName>
</protein>
<reference evidence="8" key="1">
    <citation type="journal article" date="2011" name="Proc. Natl. Acad. Sci. U.S.A.">
        <title>Evolutionary erosion of yeast sex chromosomes by mating-type switching accidents.</title>
        <authorList>
            <person name="Gordon J.L."/>
            <person name="Armisen D."/>
            <person name="Proux-Wera E."/>
            <person name="Oheigeartaigh S.S."/>
            <person name="Byrne K.P."/>
            <person name="Wolfe K.H."/>
        </authorList>
    </citation>
    <scope>NUCLEOTIDE SEQUENCE [LARGE SCALE GENOMIC DNA]</scope>
    <source>
        <strain evidence="8">ATCC 76901 / BCRC 22586 / CBS 4309 / NBRC 1992 / NRRL Y-12630</strain>
    </source>
</reference>
<feature type="compositionally biased region" description="Basic and acidic residues" evidence="5">
    <location>
        <begin position="29"/>
        <end position="39"/>
    </location>
</feature>
<dbReference type="InterPro" id="IPR011990">
    <property type="entry name" value="TPR-like_helical_dom_sf"/>
</dbReference>
<dbReference type="GO" id="GO:0005739">
    <property type="term" value="C:mitochondrion"/>
    <property type="evidence" value="ECO:0007669"/>
    <property type="project" value="EnsemblFungi"/>
</dbReference>
<reference key="2">
    <citation type="submission" date="2011-08" db="EMBL/GenBank/DDBJ databases">
        <title>Genome sequence of Naumovozyma castellii.</title>
        <authorList>
            <person name="Gordon J.L."/>
            <person name="Armisen D."/>
            <person name="Proux-Wera E."/>
            <person name="OhEigeartaigh S.S."/>
            <person name="Byrne K.P."/>
            <person name="Wolfe K.H."/>
        </authorList>
    </citation>
    <scope>NUCLEOTIDE SEQUENCE</scope>
    <source>
        <strain>Type strain:CBS 4309</strain>
    </source>
</reference>
<evidence type="ECO:0000313" key="7">
    <source>
        <dbReference type="EMBL" id="CCC67374.1"/>
    </source>
</evidence>
<evidence type="ECO:0000259" key="6">
    <source>
        <dbReference type="Pfam" id="PF05843"/>
    </source>
</evidence>
<dbReference type="GO" id="GO:0005848">
    <property type="term" value="C:mRNA cleavage stimulating factor complex"/>
    <property type="evidence" value="ECO:0007669"/>
    <property type="project" value="EnsemblFungi"/>
</dbReference>
<dbReference type="Proteomes" id="UP000001640">
    <property type="component" value="Chromosome 1"/>
</dbReference>
<dbReference type="RefSeq" id="XP_003673755.1">
    <property type="nucleotide sequence ID" value="XM_003673707.1"/>
</dbReference>
<sequence>MSASESPTATPDDLAHTNAPIAHSLTPPDSKDHDDKRLPTDKEGILKAKLATNPTSILTYLELIQYYESQENDMLPQIRETFTILHDRFPLMSFLWTIQLKMELSRDEFTTAETILSNCLAGDRENNDLSLWATYLDYIRRKNNLITGGQEARATVIKAFELVVDKCAVWEPQSGQFWIDYLGFLENWKPVNKWEEQQKVDMLRKVYKTMLSVPFDSLERMWNKYTQWEQDINSLTARKFIGELSSDYMKARSLFQEWSNITKNLKRVIPMSLQTVNKNNIPQEDTYDPQQLQIWLNWIKWELENKLQLPEDQLRCRILYVYKQSIQYMVFAPEIWYRYSMYITDLSEREKVLSMSLLANPSSPTITFKMAECFESTNQIEKIQSCFDSCTHALLQKYQYISKEYEKQNEQSTQLITNDMVQDTKRELTFVYCVYMNTMKRLSGLSAARSIFGKCRKLKRKLTHDIYVENAYLEFQNQNDYKTACKVLELGLKYFQTDGIYTNKYLDFLILLNKDAQIKTLFETSVEKVDNLDQLKLIFRKMLNYESKFGNLNNVYSLEKKFLEKFPDENLIDVFTDRYQIQNENLIKRLELTYLYNYEDANMSILPSSKRKYNAISSSTMADNDNNNSNARKRMRSNQEPLIPSEIVELLSILPKRQYFKNALLNSKKLLNFLDNQVEIPSSEKEES</sequence>
<dbReference type="EMBL" id="HE576752">
    <property type="protein sequence ID" value="CCC67374.1"/>
    <property type="molecule type" value="Genomic_DNA"/>
</dbReference>
<proteinExistence type="predicted"/>
<dbReference type="AlphaFoldDB" id="G0V7C6"/>
<evidence type="ECO:0000313" key="8">
    <source>
        <dbReference type="Proteomes" id="UP000001640"/>
    </source>
</evidence>
<keyword evidence="4" id="KW-0507">mRNA processing</keyword>
<dbReference type="Pfam" id="PF05843">
    <property type="entry name" value="Suf"/>
    <property type="match status" value="1"/>
</dbReference>
<evidence type="ECO:0000256" key="5">
    <source>
        <dbReference type="SAM" id="MobiDB-lite"/>
    </source>
</evidence>
<accession>G0V7C6</accession>
<keyword evidence="1" id="KW-0677">Repeat</keyword>
<dbReference type="GO" id="GO:0005829">
    <property type="term" value="C:cytosol"/>
    <property type="evidence" value="ECO:0007669"/>
    <property type="project" value="EnsemblFungi"/>
</dbReference>
<dbReference type="STRING" id="1064592.G0V7C6"/>
<dbReference type="InterPro" id="IPR003107">
    <property type="entry name" value="HAT"/>
</dbReference>
<evidence type="ECO:0000256" key="1">
    <source>
        <dbReference type="ARBA" id="ARBA00022737"/>
    </source>
</evidence>
<dbReference type="OMA" id="PKRQYFK"/>
<dbReference type="GO" id="GO:0072423">
    <property type="term" value="P:response to DNA damage checkpoint signaling"/>
    <property type="evidence" value="ECO:0007669"/>
    <property type="project" value="EnsemblFungi"/>
</dbReference>
<feature type="compositionally biased region" description="Polar residues" evidence="5">
    <location>
        <begin position="618"/>
        <end position="630"/>
    </location>
</feature>
<dbReference type="GO" id="GO:0180010">
    <property type="term" value="P:co-transcriptional mRNA 3'-end processing, cleavage and polyadenylation pathway"/>
    <property type="evidence" value="ECO:0007669"/>
    <property type="project" value="UniProtKB-UniRule"/>
</dbReference>
<keyword evidence="2 4" id="KW-0539">Nucleus</keyword>
<dbReference type="SUPFAM" id="SSF48452">
    <property type="entry name" value="TPR-like"/>
    <property type="match status" value="1"/>
</dbReference>
<name>G0V7C6_NAUCA</name>
<dbReference type="SMART" id="SM00386">
    <property type="entry name" value="HAT"/>
    <property type="match status" value="7"/>
</dbReference>
<dbReference type="eggNOG" id="KOG1914">
    <property type="taxonomic scope" value="Eukaryota"/>
</dbReference>
<comment type="subcellular location">
    <subcellularLocation>
        <location evidence="4">Nucleus</location>
    </subcellularLocation>
    <subcellularLocation>
        <location evidence="4">Cytoplasm</location>
    </subcellularLocation>
    <text evidence="4">Nucleus and/or cytoplasm.</text>
</comment>